<accession>A0A8V0X6M1</accession>
<sequence length="157" mass="17105">MAARDPQPWVNHTPTRPCDSLTLPAPITLRPDATWPQNSGIPHGSVCQLCAAGNHLSCYALESGRENVLTSAGRAQGRASVTAVTAVVQQTDAEQSTSRTREGTAAGRSMRHSKCESCKKSCLPACLHRKAHNQPERNRLAIELLWRNGTADAWRRL</sequence>
<organism evidence="1 2">
    <name type="scientific">Gallus gallus</name>
    <name type="common">Chicken</name>
    <dbReference type="NCBI Taxonomy" id="9031"/>
    <lineage>
        <taxon>Eukaryota</taxon>
        <taxon>Metazoa</taxon>
        <taxon>Chordata</taxon>
        <taxon>Craniata</taxon>
        <taxon>Vertebrata</taxon>
        <taxon>Euteleostomi</taxon>
        <taxon>Archelosauria</taxon>
        <taxon>Archosauria</taxon>
        <taxon>Dinosauria</taxon>
        <taxon>Saurischia</taxon>
        <taxon>Theropoda</taxon>
        <taxon>Coelurosauria</taxon>
        <taxon>Aves</taxon>
        <taxon>Neognathae</taxon>
        <taxon>Galloanserae</taxon>
        <taxon>Galliformes</taxon>
        <taxon>Phasianidae</taxon>
        <taxon>Phasianinae</taxon>
        <taxon>Gallus</taxon>
    </lineage>
</organism>
<dbReference type="Proteomes" id="UP000000539">
    <property type="component" value="Chromosome 16"/>
</dbReference>
<dbReference type="Ensembl" id="ENSGALT00010003940.1">
    <property type="protein sequence ID" value="ENSGALP00010002244.1"/>
    <property type="gene ID" value="ENSGALG00010001718.1"/>
</dbReference>
<dbReference type="GeneTree" id="ENSGT01070000257172"/>
<evidence type="ECO:0000313" key="1">
    <source>
        <dbReference type="Ensembl" id="ENSGALP00010002244.1"/>
    </source>
</evidence>
<dbReference type="Ensembl" id="ENSGALT00010003965.1">
    <property type="protein sequence ID" value="ENSGALP00010002264.1"/>
    <property type="gene ID" value="ENSGALG00010001735.1"/>
</dbReference>
<dbReference type="Ensembl" id="ENSGALT00010003941.1">
    <property type="protein sequence ID" value="ENSGALP00010002245.1"/>
    <property type="gene ID" value="ENSGALG00010001719.1"/>
</dbReference>
<reference evidence="1" key="1">
    <citation type="submission" date="2020-11" db="EMBL/GenBank/DDBJ databases">
        <title>Gallus gallus (Chicken) genome, bGalGal1, GRCg7b, maternal haplotype autosomes + Z &amp; W.</title>
        <authorList>
            <person name="Warren W."/>
            <person name="Formenti G."/>
            <person name="Fedrigo O."/>
            <person name="Haase B."/>
            <person name="Mountcastle J."/>
            <person name="Balacco J."/>
            <person name="Tracey A."/>
            <person name="Schneider V."/>
            <person name="Okimoto R."/>
            <person name="Cheng H."/>
            <person name="Hawken R."/>
            <person name="Howe K."/>
            <person name="Jarvis E.D."/>
        </authorList>
    </citation>
    <scope>NUCLEOTIDE SEQUENCE [LARGE SCALE GENOMIC DNA]</scope>
    <source>
        <strain evidence="1">Broiler</strain>
    </source>
</reference>
<protein>
    <submittedName>
        <fullName evidence="1">Uncharacterized protein</fullName>
    </submittedName>
</protein>
<proteinExistence type="predicted"/>
<dbReference type="AlphaFoldDB" id="A0A8V0X6M1"/>
<name>A0A8V0X6M1_CHICK</name>
<keyword evidence="2" id="KW-1185">Reference proteome</keyword>
<reference evidence="1" key="2">
    <citation type="submission" date="2025-05" db="UniProtKB">
        <authorList>
            <consortium name="Ensembl"/>
        </authorList>
    </citation>
    <scope>IDENTIFICATION</scope>
    <source>
        <strain evidence="1">broiler</strain>
    </source>
</reference>
<evidence type="ECO:0000313" key="2">
    <source>
        <dbReference type="Proteomes" id="UP000000539"/>
    </source>
</evidence>
<dbReference type="Ensembl" id="ENSGALT00010003961.1">
    <property type="protein sequence ID" value="ENSGALP00010002260.1"/>
    <property type="gene ID" value="ENSGALG00010001734.1"/>
</dbReference>